<dbReference type="EMBL" id="JAIWYP010000014">
    <property type="protein sequence ID" value="KAH3708559.1"/>
    <property type="molecule type" value="Genomic_DNA"/>
</dbReference>
<accession>A0A9D4BTV9</accession>
<dbReference type="Proteomes" id="UP000828390">
    <property type="component" value="Unassembled WGS sequence"/>
</dbReference>
<name>A0A9D4BTV9_DREPO</name>
<sequence length="207" mass="23277">MLTLLDFSRTRTLFFHLASVVDTKLPVCVLSKKHSSLCTLLKKILVENIEADGTLTEFKDSNNVCVVTFENVEGLAPLIAKNCRHLVCLNQNLTAKQKDALSKQSLLKTTILNLNEIFSPKCLRNTLNTAAEWIRKNADIVQTLFDVCASEPKLQTIPVKEIRLLKDDGLFLLPIRRTLEAMFDKNGVYIVTWRIDRLGVGISFATS</sequence>
<gene>
    <name evidence="1" type="ORF">DPMN_068013</name>
</gene>
<evidence type="ECO:0000313" key="2">
    <source>
        <dbReference type="Proteomes" id="UP000828390"/>
    </source>
</evidence>
<proteinExistence type="predicted"/>
<protein>
    <submittedName>
        <fullName evidence="1">Uncharacterized protein</fullName>
    </submittedName>
</protein>
<dbReference type="AlphaFoldDB" id="A0A9D4BTV9"/>
<organism evidence="1 2">
    <name type="scientific">Dreissena polymorpha</name>
    <name type="common">Zebra mussel</name>
    <name type="synonym">Mytilus polymorpha</name>
    <dbReference type="NCBI Taxonomy" id="45954"/>
    <lineage>
        <taxon>Eukaryota</taxon>
        <taxon>Metazoa</taxon>
        <taxon>Spiralia</taxon>
        <taxon>Lophotrochozoa</taxon>
        <taxon>Mollusca</taxon>
        <taxon>Bivalvia</taxon>
        <taxon>Autobranchia</taxon>
        <taxon>Heteroconchia</taxon>
        <taxon>Euheterodonta</taxon>
        <taxon>Imparidentia</taxon>
        <taxon>Neoheterodontei</taxon>
        <taxon>Myida</taxon>
        <taxon>Dreissenoidea</taxon>
        <taxon>Dreissenidae</taxon>
        <taxon>Dreissena</taxon>
    </lineage>
</organism>
<keyword evidence="2" id="KW-1185">Reference proteome</keyword>
<reference evidence="1" key="2">
    <citation type="submission" date="2020-11" db="EMBL/GenBank/DDBJ databases">
        <authorList>
            <person name="McCartney M.A."/>
            <person name="Auch B."/>
            <person name="Kono T."/>
            <person name="Mallez S."/>
            <person name="Becker A."/>
            <person name="Gohl D.M."/>
            <person name="Silverstein K.A.T."/>
            <person name="Koren S."/>
            <person name="Bechman K.B."/>
            <person name="Herman A."/>
            <person name="Abrahante J.E."/>
            <person name="Garbe J."/>
        </authorList>
    </citation>
    <scope>NUCLEOTIDE SEQUENCE</scope>
    <source>
        <strain evidence="1">Duluth1</strain>
        <tissue evidence="1">Whole animal</tissue>
    </source>
</reference>
<comment type="caution">
    <text evidence="1">The sequence shown here is derived from an EMBL/GenBank/DDBJ whole genome shotgun (WGS) entry which is preliminary data.</text>
</comment>
<evidence type="ECO:0000313" key="1">
    <source>
        <dbReference type="EMBL" id="KAH3708559.1"/>
    </source>
</evidence>
<reference evidence="1" key="1">
    <citation type="journal article" date="2019" name="bioRxiv">
        <title>The Genome of the Zebra Mussel, Dreissena polymorpha: A Resource for Invasive Species Research.</title>
        <authorList>
            <person name="McCartney M.A."/>
            <person name="Auch B."/>
            <person name="Kono T."/>
            <person name="Mallez S."/>
            <person name="Zhang Y."/>
            <person name="Obille A."/>
            <person name="Becker A."/>
            <person name="Abrahante J.E."/>
            <person name="Garbe J."/>
            <person name="Badalamenti J.P."/>
            <person name="Herman A."/>
            <person name="Mangelson H."/>
            <person name="Liachko I."/>
            <person name="Sullivan S."/>
            <person name="Sone E.D."/>
            <person name="Koren S."/>
            <person name="Silverstein K.A.T."/>
            <person name="Beckman K.B."/>
            <person name="Gohl D.M."/>
        </authorList>
    </citation>
    <scope>NUCLEOTIDE SEQUENCE</scope>
    <source>
        <strain evidence="1">Duluth1</strain>
        <tissue evidence="1">Whole animal</tissue>
    </source>
</reference>